<dbReference type="InterPro" id="IPR006600">
    <property type="entry name" value="HTH_CenpB_DNA-bd_dom"/>
</dbReference>
<dbReference type="OrthoDB" id="3937230at2759"/>
<evidence type="ECO:0000259" key="2">
    <source>
        <dbReference type="PROSITE" id="PS51253"/>
    </source>
</evidence>
<reference evidence="3" key="1">
    <citation type="journal article" date="2020" name="Stud. Mycol.">
        <title>101 Dothideomycetes genomes: a test case for predicting lifestyles and emergence of pathogens.</title>
        <authorList>
            <person name="Haridas S."/>
            <person name="Albert R."/>
            <person name="Binder M."/>
            <person name="Bloem J."/>
            <person name="Labutti K."/>
            <person name="Salamov A."/>
            <person name="Andreopoulos B."/>
            <person name="Baker S."/>
            <person name="Barry K."/>
            <person name="Bills G."/>
            <person name="Bluhm B."/>
            <person name="Cannon C."/>
            <person name="Castanera R."/>
            <person name="Culley D."/>
            <person name="Daum C."/>
            <person name="Ezra D."/>
            <person name="Gonzalez J."/>
            <person name="Henrissat B."/>
            <person name="Kuo A."/>
            <person name="Liang C."/>
            <person name="Lipzen A."/>
            <person name="Lutzoni F."/>
            <person name="Magnuson J."/>
            <person name="Mondo S."/>
            <person name="Nolan M."/>
            <person name="Ohm R."/>
            <person name="Pangilinan J."/>
            <person name="Park H.-J."/>
            <person name="Ramirez L."/>
            <person name="Alfaro M."/>
            <person name="Sun H."/>
            <person name="Tritt A."/>
            <person name="Yoshinaga Y."/>
            <person name="Zwiers L.-H."/>
            <person name="Turgeon B."/>
            <person name="Goodwin S."/>
            <person name="Spatafora J."/>
            <person name="Crous P."/>
            <person name="Grigoriev I."/>
        </authorList>
    </citation>
    <scope>NUCLEOTIDE SEQUENCE</scope>
    <source>
        <strain evidence="3">CBS 113818</strain>
    </source>
</reference>
<dbReference type="AlphaFoldDB" id="A0A6A6ZB93"/>
<dbReference type="Proteomes" id="UP000799424">
    <property type="component" value="Unassembled WGS sequence"/>
</dbReference>
<sequence>KAQSQQYLTPDEEKAMVKFLLLMSSFGHPVRIKYIPSLAFSIARRRSTTAIKPIKPPGKNWARAFERRHKELKARKVRAIDWKRHENNIYPKI</sequence>
<evidence type="ECO:0000313" key="3">
    <source>
        <dbReference type="EMBL" id="KAF2818266.1"/>
    </source>
</evidence>
<accession>A0A6A6ZB93</accession>
<evidence type="ECO:0000256" key="1">
    <source>
        <dbReference type="ARBA" id="ARBA00023125"/>
    </source>
</evidence>
<name>A0A6A6ZB93_9PLEO</name>
<proteinExistence type="predicted"/>
<protein>
    <recommendedName>
        <fullName evidence="2">HTH CENPB-type domain-containing protein</fullName>
    </recommendedName>
</protein>
<organism evidence="3 4">
    <name type="scientific">Ophiobolus disseminans</name>
    <dbReference type="NCBI Taxonomy" id="1469910"/>
    <lineage>
        <taxon>Eukaryota</taxon>
        <taxon>Fungi</taxon>
        <taxon>Dikarya</taxon>
        <taxon>Ascomycota</taxon>
        <taxon>Pezizomycotina</taxon>
        <taxon>Dothideomycetes</taxon>
        <taxon>Pleosporomycetidae</taxon>
        <taxon>Pleosporales</taxon>
        <taxon>Pleosporineae</taxon>
        <taxon>Phaeosphaeriaceae</taxon>
        <taxon>Ophiobolus</taxon>
    </lineage>
</organism>
<dbReference type="Pfam" id="PF03221">
    <property type="entry name" value="HTH_Tnp_Tc5"/>
    <property type="match status" value="1"/>
</dbReference>
<keyword evidence="1" id="KW-0238">DNA-binding</keyword>
<feature type="domain" description="HTH CENPB-type" evidence="2">
    <location>
        <begin position="1"/>
        <end position="75"/>
    </location>
</feature>
<feature type="non-terminal residue" evidence="3">
    <location>
        <position position="1"/>
    </location>
</feature>
<feature type="non-terminal residue" evidence="3">
    <location>
        <position position="93"/>
    </location>
</feature>
<dbReference type="EMBL" id="MU006255">
    <property type="protein sequence ID" value="KAF2818266.1"/>
    <property type="molecule type" value="Genomic_DNA"/>
</dbReference>
<keyword evidence="4" id="KW-1185">Reference proteome</keyword>
<dbReference type="PROSITE" id="PS51253">
    <property type="entry name" value="HTH_CENPB"/>
    <property type="match status" value="1"/>
</dbReference>
<dbReference type="GO" id="GO:0003677">
    <property type="term" value="F:DNA binding"/>
    <property type="evidence" value="ECO:0007669"/>
    <property type="project" value="UniProtKB-KW"/>
</dbReference>
<gene>
    <name evidence="3" type="ORF">CC86DRAFT_240247</name>
</gene>
<evidence type="ECO:0000313" key="4">
    <source>
        <dbReference type="Proteomes" id="UP000799424"/>
    </source>
</evidence>